<reference evidence="1" key="1">
    <citation type="submission" date="2020-04" db="EMBL/GenBank/DDBJ databases">
        <title>Deep metagenomics examines the oral microbiome during advanced dental caries in children, revealing novel taxa and co-occurrences with host molecules.</title>
        <authorList>
            <person name="Baker J.L."/>
            <person name="Morton J.T."/>
            <person name="Dinis M."/>
            <person name="Alvarez R."/>
            <person name="Tran N.C."/>
            <person name="Knight R."/>
            <person name="Edlund A."/>
        </authorList>
    </citation>
    <scope>NUCLEOTIDE SEQUENCE</scope>
    <source>
        <strain evidence="1">JCVI_48_bin.5</strain>
    </source>
</reference>
<dbReference type="EMBL" id="JABZRB010000043">
    <property type="protein sequence ID" value="MBF1304732.1"/>
    <property type="molecule type" value="Genomic_DNA"/>
</dbReference>
<dbReference type="PANTHER" id="PTHR33221:SF15">
    <property type="entry name" value="HTH-TYPE TRANSCRIPTIONAL REGULATOR YWGB-RELATED"/>
    <property type="match status" value="1"/>
</dbReference>
<dbReference type="InterPro" id="IPR000944">
    <property type="entry name" value="Tscrpt_reg_Rrf2"/>
</dbReference>
<name>A0A930H1H1_9FIRM</name>
<dbReference type="Proteomes" id="UP000780721">
    <property type="component" value="Unassembled WGS sequence"/>
</dbReference>
<evidence type="ECO:0000313" key="2">
    <source>
        <dbReference type="Proteomes" id="UP000780721"/>
    </source>
</evidence>
<evidence type="ECO:0000313" key="1">
    <source>
        <dbReference type="EMBL" id="MBF1304732.1"/>
    </source>
</evidence>
<dbReference type="SUPFAM" id="SSF46785">
    <property type="entry name" value="Winged helix' DNA-binding domain"/>
    <property type="match status" value="1"/>
</dbReference>
<protein>
    <submittedName>
        <fullName evidence="1">Rrf2 family transcriptional regulator</fullName>
    </submittedName>
</protein>
<dbReference type="InterPro" id="IPR036388">
    <property type="entry name" value="WH-like_DNA-bd_sf"/>
</dbReference>
<dbReference type="InterPro" id="IPR036390">
    <property type="entry name" value="WH_DNA-bd_sf"/>
</dbReference>
<sequence>MQVSTKFTIALHILIAVKYFEEEYKLTSDFLSASIGSNPVIIRNIMSQLREAEIIEIKRGPGGIHITKELKDISFLDIYQAVETNGRGELFNFHDQPNPNCPVGRNIHKALDESLLAVQKKFEEELKEHSVAEVYERMRKVGMCD</sequence>
<dbReference type="Pfam" id="PF02082">
    <property type="entry name" value="Rrf2"/>
    <property type="match status" value="1"/>
</dbReference>
<dbReference type="GO" id="GO:0003700">
    <property type="term" value="F:DNA-binding transcription factor activity"/>
    <property type="evidence" value="ECO:0007669"/>
    <property type="project" value="TreeGrafter"/>
</dbReference>
<proteinExistence type="predicted"/>
<accession>A0A930H1H1</accession>
<dbReference type="PROSITE" id="PS51197">
    <property type="entry name" value="HTH_RRF2_2"/>
    <property type="match status" value="1"/>
</dbReference>
<dbReference type="PANTHER" id="PTHR33221">
    <property type="entry name" value="WINGED HELIX-TURN-HELIX TRANSCRIPTIONAL REGULATOR, RRF2 FAMILY"/>
    <property type="match status" value="1"/>
</dbReference>
<dbReference type="Gene3D" id="1.10.10.10">
    <property type="entry name" value="Winged helix-like DNA-binding domain superfamily/Winged helix DNA-binding domain"/>
    <property type="match status" value="1"/>
</dbReference>
<dbReference type="AlphaFoldDB" id="A0A930H1H1"/>
<comment type="caution">
    <text evidence="1">The sequence shown here is derived from an EMBL/GenBank/DDBJ whole genome shotgun (WGS) entry which is preliminary data.</text>
</comment>
<organism evidence="1 2">
    <name type="scientific">Oribacterium sinus</name>
    <dbReference type="NCBI Taxonomy" id="237576"/>
    <lineage>
        <taxon>Bacteria</taxon>
        <taxon>Bacillati</taxon>
        <taxon>Bacillota</taxon>
        <taxon>Clostridia</taxon>
        <taxon>Lachnospirales</taxon>
        <taxon>Lachnospiraceae</taxon>
        <taxon>Oribacterium</taxon>
    </lineage>
</organism>
<gene>
    <name evidence="1" type="ORF">HXM91_02525</name>
</gene>
<dbReference type="GO" id="GO:0005829">
    <property type="term" value="C:cytosol"/>
    <property type="evidence" value="ECO:0007669"/>
    <property type="project" value="TreeGrafter"/>
</dbReference>